<feature type="transmembrane region" description="Helical" evidence="1">
    <location>
        <begin position="7"/>
        <end position="27"/>
    </location>
</feature>
<organism evidence="2 3">
    <name type="scientific">Macrococcoides canis</name>
    <dbReference type="NCBI Taxonomy" id="1855823"/>
    <lineage>
        <taxon>Bacteria</taxon>
        <taxon>Bacillati</taxon>
        <taxon>Bacillota</taxon>
        <taxon>Bacilli</taxon>
        <taxon>Bacillales</taxon>
        <taxon>Staphylococcaceae</taxon>
        <taxon>Macrococcoides</taxon>
    </lineage>
</organism>
<dbReference type="AlphaFoldDB" id="A0A1W7ADC1"/>
<dbReference type="Proteomes" id="UP000194154">
    <property type="component" value="Chromosome"/>
</dbReference>
<feature type="transmembrane region" description="Helical" evidence="1">
    <location>
        <begin position="76"/>
        <end position="96"/>
    </location>
</feature>
<proteinExistence type="predicted"/>
<dbReference type="KEGG" id="mcak:MCCS_19800"/>
<evidence type="ECO:0000256" key="1">
    <source>
        <dbReference type="SAM" id="Phobius"/>
    </source>
</evidence>
<keyword evidence="1" id="KW-1133">Transmembrane helix</keyword>
<protein>
    <submittedName>
        <fullName evidence="2">Uncharacterized protein</fullName>
    </submittedName>
</protein>
<keyword evidence="3" id="KW-1185">Reference proteome</keyword>
<dbReference type="GeneID" id="35296070"/>
<dbReference type="EMBL" id="CP021059">
    <property type="protein sequence ID" value="ARQ07595.1"/>
    <property type="molecule type" value="Genomic_DNA"/>
</dbReference>
<keyword evidence="1" id="KW-0472">Membrane</keyword>
<dbReference type="STRING" id="1855823.MCCS_19800"/>
<sequence length="142" mass="17364">MIDKWWNNSWIIVFATIAITELFKYIFGEHKGVVYFITLLIVFTVIRVCISMYNLKQNIERMDLRRSQFYRGYYFDKYYVISRPFFILLIFLLFYYCLMYVSFPYKLIGIGIIVLIVWIMIKFDNRFNEQSDIAKMIVKDEE</sequence>
<feature type="transmembrane region" description="Helical" evidence="1">
    <location>
        <begin position="102"/>
        <end position="121"/>
    </location>
</feature>
<gene>
    <name evidence="2" type="ORF">MCCS_19800</name>
</gene>
<reference evidence="2 3" key="1">
    <citation type="journal article" date="2017" name="Int. J. Syst. Evol. Microbiol.">
        <title>Macrococcus canis sp. nov., a skin bacterium associated with infections in dogs.</title>
        <authorList>
            <person name="Gobeli Brawand S."/>
            <person name="Cotting K."/>
            <person name="Gomez-Sanz E."/>
            <person name="Collaud A."/>
            <person name="Thomann A."/>
            <person name="Brodard I."/>
            <person name="Rodriguez-Campos S."/>
            <person name="Strauss C."/>
            <person name="Perreten V."/>
        </authorList>
    </citation>
    <scope>NUCLEOTIDE SEQUENCE [LARGE SCALE GENOMIC DNA]</scope>
    <source>
        <strain evidence="2 3">KM45013</strain>
    </source>
</reference>
<dbReference type="RefSeq" id="WP_086043144.1">
    <property type="nucleotide sequence ID" value="NZ_CBCRZA010000012.1"/>
</dbReference>
<name>A0A1W7ADC1_9STAP</name>
<keyword evidence="1" id="KW-0812">Transmembrane</keyword>
<evidence type="ECO:0000313" key="2">
    <source>
        <dbReference type="EMBL" id="ARQ07595.1"/>
    </source>
</evidence>
<feature type="transmembrane region" description="Helical" evidence="1">
    <location>
        <begin position="33"/>
        <end position="55"/>
    </location>
</feature>
<accession>A0A1W7ADC1</accession>
<evidence type="ECO:0000313" key="3">
    <source>
        <dbReference type="Proteomes" id="UP000194154"/>
    </source>
</evidence>